<organism evidence="1 2">
    <name type="scientific">Solanum commersonii</name>
    <name type="common">Commerson's wild potato</name>
    <name type="synonym">Commerson's nightshade</name>
    <dbReference type="NCBI Taxonomy" id="4109"/>
    <lineage>
        <taxon>Eukaryota</taxon>
        <taxon>Viridiplantae</taxon>
        <taxon>Streptophyta</taxon>
        <taxon>Embryophyta</taxon>
        <taxon>Tracheophyta</taxon>
        <taxon>Spermatophyta</taxon>
        <taxon>Magnoliopsida</taxon>
        <taxon>eudicotyledons</taxon>
        <taxon>Gunneridae</taxon>
        <taxon>Pentapetalae</taxon>
        <taxon>asterids</taxon>
        <taxon>lamiids</taxon>
        <taxon>Solanales</taxon>
        <taxon>Solanaceae</taxon>
        <taxon>Solanoideae</taxon>
        <taxon>Solaneae</taxon>
        <taxon>Solanum</taxon>
    </lineage>
</organism>
<evidence type="ECO:0000313" key="2">
    <source>
        <dbReference type="Proteomes" id="UP000824120"/>
    </source>
</evidence>
<dbReference type="EMBL" id="JACXVP010000005">
    <property type="protein sequence ID" value="KAG5606666.1"/>
    <property type="molecule type" value="Genomic_DNA"/>
</dbReference>
<accession>A0A9J5Z1V6</accession>
<evidence type="ECO:0000313" key="1">
    <source>
        <dbReference type="EMBL" id="KAG5606666.1"/>
    </source>
</evidence>
<evidence type="ECO:0008006" key="3">
    <source>
        <dbReference type="Google" id="ProtNLM"/>
    </source>
</evidence>
<dbReference type="OrthoDB" id="1939383at2759"/>
<protein>
    <recommendedName>
        <fullName evidence="3">Zinc finger PMZ-type domain-containing protein</fullName>
    </recommendedName>
</protein>
<keyword evidence="2" id="KW-1185">Reference proteome</keyword>
<dbReference type="AlphaFoldDB" id="A0A9J5Z1V6"/>
<proteinExistence type="predicted"/>
<sequence>MKYSCGRFQLDEMPCEHAMVVLRYKRLHESNYCSPFYSNKFFEDAYAIPIEPLPCESTWDISSYVSELKLLPLDFKRKVGSHNLNAGRGLLMSNLRGLKLRVTLVVERDTIERHIDCYPDSNPHWRPLAILEFNFRTKASMECFG</sequence>
<name>A0A9J5Z1V6_SOLCO</name>
<dbReference type="Proteomes" id="UP000824120">
    <property type="component" value="Chromosome 5"/>
</dbReference>
<comment type="caution">
    <text evidence="1">The sequence shown here is derived from an EMBL/GenBank/DDBJ whole genome shotgun (WGS) entry which is preliminary data.</text>
</comment>
<reference evidence="1 2" key="1">
    <citation type="submission" date="2020-09" db="EMBL/GenBank/DDBJ databases">
        <title>De no assembly of potato wild relative species, Solanum commersonii.</title>
        <authorList>
            <person name="Cho K."/>
        </authorList>
    </citation>
    <scope>NUCLEOTIDE SEQUENCE [LARGE SCALE GENOMIC DNA]</scope>
    <source>
        <strain evidence="1">LZ3.2</strain>
        <tissue evidence="1">Leaf</tissue>
    </source>
</reference>
<gene>
    <name evidence="1" type="ORF">H5410_028158</name>
</gene>